<keyword evidence="3" id="KW-0963">Cytoplasm</keyword>
<dbReference type="GO" id="GO:0016151">
    <property type="term" value="F:nickel cation binding"/>
    <property type="evidence" value="ECO:0007669"/>
    <property type="project" value="UniProtKB-UniRule"/>
</dbReference>
<dbReference type="Proteomes" id="UP000460949">
    <property type="component" value="Unassembled WGS sequence"/>
</dbReference>
<comment type="subcellular location">
    <subcellularLocation>
        <location evidence="3">Cytoplasm</location>
    </subcellularLocation>
</comment>
<evidence type="ECO:0000256" key="1">
    <source>
        <dbReference type="ARBA" id="ARBA00007177"/>
    </source>
</evidence>
<evidence type="ECO:0000256" key="3">
    <source>
        <dbReference type="HAMAP-Rule" id="MF_01384"/>
    </source>
</evidence>
<evidence type="ECO:0000313" key="4">
    <source>
        <dbReference type="EMBL" id="MYL21535.1"/>
    </source>
</evidence>
<organism evidence="4 5">
    <name type="scientific">Halobacillus litoralis</name>
    <dbReference type="NCBI Taxonomy" id="45668"/>
    <lineage>
        <taxon>Bacteria</taxon>
        <taxon>Bacillati</taxon>
        <taxon>Bacillota</taxon>
        <taxon>Bacilli</taxon>
        <taxon>Bacillales</taxon>
        <taxon>Bacillaceae</taxon>
        <taxon>Halobacillus</taxon>
    </lineage>
</organism>
<keyword evidence="3" id="KW-0996">Nickel insertion</keyword>
<dbReference type="Pfam" id="PF01774">
    <property type="entry name" value="UreD"/>
    <property type="match status" value="1"/>
</dbReference>
<proteinExistence type="inferred from homology"/>
<comment type="similarity">
    <text evidence="1 3">Belongs to the UreD family.</text>
</comment>
<gene>
    <name evidence="3" type="primary">ureD</name>
    <name evidence="4" type="ORF">GLW04_16645</name>
</gene>
<dbReference type="InterPro" id="IPR002669">
    <property type="entry name" value="UreD"/>
</dbReference>
<name>A0A845DYL5_9BACI</name>
<comment type="subunit">
    <text evidence="3">UreD, UreF and UreG form a complex that acts as a GTP-hydrolysis-dependent molecular chaperone, activating the urease apoprotein by helping to assemble the nickel containing metallocenter of UreC. The UreE protein probably delivers the nickel.</text>
</comment>
<accession>A0A845DYL5</accession>
<evidence type="ECO:0000256" key="2">
    <source>
        <dbReference type="ARBA" id="ARBA00023186"/>
    </source>
</evidence>
<dbReference type="PANTHER" id="PTHR33643:SF1">
    <property type="entry name" value="UREASE ACCESSORY PROTEIN D"/>
    <property type="match status" value="1"/>
</dbReference>
<dbReference type="RefSeq" id="WP_160839321.1">
    <property type="nucleotide sequence ID" value="NZ_WMET01000005.1"/>
</dbReference>
<dbReference type="HAMAP" id="MF_01384">
    <property type="entry name" value="UreD"/>
    <property type="match status" value="1"/>
</dbReference>
<reference evidence="4 5" key="1">
    <citation type="submission" date="2019-11" db="EMBL/GenBank/DDBJ databases">
        <title>Genome sequences of 17 halophilic strains isolated from different environments.</title>
        <authorList>
            <person name="Furrow R.E."/>
        </authorList>
    </citation>
    <scope>NUCLEOTIDE SEQUENCE [LARGE SCALE GENOMIC DNA]</scope>
    <source>
        <strain evidence="4 5">22511_23_Filter</strain>
    </source>
</reference>
<dbReference type="PANTHER" id="PTHR33643">
    <property type="entry name" value="UREASE ACCESSORY PROTEIN D"/>
    <property type="match status" value="1"/>
</dbReference>
<dbReference type="AlphaFoldDB" id="A0A845DYL5"/>
<dbReference type="GO" id="GO:0005737">
    <property type="term" value="C:cytoplasm"/>
    <property type="evidence" value="ECO:0007669"/>
    <property type="project" value="UniProtKB-SubCell"/>
</dbReference>
<sequence>MTHTGVLHLKGEKRHSRTILSGFYEGAFKFTRPVYLDEETLSVYMIHIGGGYVDGDSYVNEVTLEEGAELSVTSQAASKVYKTISKPVEQVTRIRLAAGSTLDYCMDPLIMYEGARFNQTTIVDIDETSSFFYNDIVTPGWSHNGEPFRYDWYRNKLKVTSGGTLVLYDHLLLDPGLGVEGVLELEGHSHVGSIVLFHKEAGVDFVEKLSEHLEQQFPYVRFGLSSMDKGGVVIRMLGDNTQQLETVTAAVHTFYRETLLKKKEIIWRKY</sequence>
<comment type="function">
    <text evidence="3">Required for maturation of urease via the functional incorporation of the urease nickel metallocenter.</text>
</comment>
<protein>
    <recommendedName>
        <fullName evidence="3">Urease accessory protein UreD</fullName>
    </recommendedName>
</protein>
<dbReference type="EMBL" id="WMET01000005">
    <property type="protein sequence ID" value="MYL21535.1"/>
    <property type="molecule type" value="Genomic_DNA"/>
</dbReference>
<keyword evidence="2 3" id="KW-0143">Chaperone</keyword>
<evidence type="ECO:0000313" key="5">
    <source>
        <dbReference type="Proteomes" id="UP000460949"/>
    </source>
</evidence>
<comment type="caution">
    <text evidence="4">The sequence shown here is derived from an EMBL/GenBank/DDBJ whole genome shotgun (WGS) entry which is preliminary data.</text>
</comment>